<name>A0A4Y2KHI0_ARAVE</name>
<gene>
    <name evidence="1" type="ORF">AVEN_117285_1</name>
</gene>
<dbReference type="Proteomes" id="UP000499080">
    <property type="component" value="Unassembled WGS sequence"/>
</dbReference>
<evidence type="ECO:0000313" key="1">
    <source>
        <dbReference type="EMBL" id="GBN01370.1"/>
    </source>
</evidence>
<reference evidence="1 2" key="1">
    <citation type="journal article" date="2019" name="Sci. Rep.">
        <title>Orb-weaving spider Araneus ventricosus genome elucidates the spidroin gene catalogue.</title>
        <authorList>
            <person name="Kono N."/>
            <person name="Nakamura H."/>
            <person name="Ohtoshi R."/>
            <person name="Moran D.A.P."/>
            <person name="Shinohara A."/>
            <person name="Yoshida Y."/>
            <person name="Fujiwara M."/>
            <person name="Mori M."/>
            <person name="Tomita M."/>
            <person name="Arakawa K."/>
        </authorList>
    </citation>
    <scope>NUCLEOTIDE SEQUENCE [LARGE SCALE GENOMIC DNA]</scope>
</reference>
<proteinExistence type="predicted"/>
<dbReference type="EMBL" id="BGPR01004612">
    <property type="protein sequence ID" value="GBN01370.1"/>
    <property type="molecule type" value="Genomic_DNA"/>
</dbReference>
<accession>A0A4Y2KHI0</accession>
<protein>
    <submittedName>
        <fullName evidence="1">Uncharacterized protein</fullName>
    </submittedName>
</protein>
<organism evidence="1 2">
    <name type="scientific">Araneus ventricosus</name>
    <name type="common">Orbweaver spider</name>
    <name type="synonym">Epeira ventricosa</name>
    <dbReference type="NCBI Taxonomy" id="182803"/>
    <lineage>
        <taxon>Eukaryota</taxon>
        <taxon>Metazoa</taxon>
        <taxon>Ecdysozoa</taxon>
        <taxon>Arthropoda</taxon>
        <taxon>Chelicerata</taxon>
        <taxon>Arachnida</taxon>
        <taxon>Araneae</taxon>
        <taxon>Araneomorphae</taxon>
        <taxon>Entelegynae</taxon>
        <taxon>Araneoidea</taxon>
        <taxon>Araneidae</taxon>
        <taxon>Araneus</taxon>
    </lineage>
</organism>
<dbReference type="AlphaFoldDB" id="A0A4Y2KHI0"/>
<sequence>MSSAFVFGLIHNVLASKRFCDSPVLIFKSLSLQAYSFIVPHACTVKLKEVLHDSLYSLLQEFQSHFPKRKWWTLFFAFLGKEERLLTLACPSTKYAILPGGSLSEKDNKERLGMLSCPSTKYVALLAAKCSDPTLAVPGRRKTSVARRYLSPRKAIKSVPARSS</sequence>
<comment type="caution">
    <text evidence="1">The sequence shown here is derived from an EMBL/GenBank/DDBJ whole genome shotgun (WGS) entry which is preliminary data.</text>
</comment>
<keyword evidence="2" id="KW-1185">Reference proteome</keyword>
<evidence type="ECO:0000313" key="2">
    <source>
        <dbReference type="Proteomes" id="UP000499080"/>
    </source>
</evidence>